<evidence type="ECO:0000256" key="4">
    <source>
        <dbReference type="ARBA" id="ARBA00022748"/>
    </source>
</evidence>
<feature type="signal peptide" evidence="9">
    <location>
        <begin position="1"/>
        <end position="35"/>
    </location>
</feature>
<dbReference type="InterPro" id="IPR036249">
    <property type="entry name" value="Thioredoxin-like_sf"/>
</dbReference>
<dbReference type="Pfam" id="PF13899">
    <property type="entry name" value="Thioredoxin_7"/>
    <property type="match status" value="1"/>
</dbReference>
<feature type="transmembrane region" description="Helical" evidence="8">
    <location>
        <begin position="430"/>
        <end position="447"/>
    </location>
</feature>
<dbReference type="InterPro" id="IPR003834">
    <property type="entry name" value="Cyt_c_assmbl_TM_dom"/>
</dbReference>
<dbReference type="EMBL" id="UPXX01000018">
    <property type="protein sequence ID" value="VBB43240.1"/>
    <property type="molecule type" value="Genomic_DNA"/>
</dbReference>
<dbReference type="InterPro" id="IPR013766">
    <property type="entry name" value="Thioredoxin_domain"/>
</dbReference>
<evidence type="ECO:0000256" key="6">
    <source>
        <dbReference type="ARBA" id="ARBA00023136"/>
    </source>
</evidence>
<dbReference type="GO" id="GO:0005886">
    <property type="term" value="C:plasma membrane"/>
    <property type="evidence" value="ECO:0007669"/>
    <property type="project" value="UniProtKB-SubCell"/>
</dbReference>
<evidence type="ECO:0000256" key="3">
    <source>
        <dbReference type="ARBA" id="ARBA00022692"/>
    </source>
</evidence>
<accession>A0A653A5C8</accession>
<evidence type="ECO:0000256" key="5">
    <source>
        <dbReference type="ARBA" id="ARBA00022989"/>
    </source>
</evidence>
<dbReference type="Pfam" id="PF02683">
    <property type="entry name" value="DsbD_TM"/>
    <property type="match status" value="1"/>
</dbReference>
<dbReference type="AlphaFoldDB" id="A0A653A5C8"/>
<dbReference type="PANTHER" id="PTHR32234">
    <property type="entry name" value="THIOL:DISULFIDE INTERCHANGE PROTEIN DSBD"/>
    <property type="match status" value="1"/>
</dbReference>
<organism evidence="11">
    <name type="scientific">Uncultured Desulfatiglans sp</name>
    <dbReference type="NCBI Taxonomy" id="1748965"/>
    <lineage>
        <taxon>Bacteria</taxon>
        <taxon>Pseudomonadati</taxon>
        <taxon>Thermodesulfobacteriota</taxon>
        <taxon>Desulfobacteria</taxon>
        <taxon>Desulfatiglandales</taxon>
        <taxon>Desulfatiglandaceae</taxon>
        <taxon>Desulfatiglans</taxon>
        <taxon>environmental samples</taxon>
    </lineage>
</organism>
<dbReference type="GO" id="GO:0015035">
    <property type="term" value="F:protein-disulfide reductase activity"/>
    <property type="evidence" value="ECO:0007669"/>
    <property type="project" value="TreeGrafter"/>
</dbReference>
<feature type="chain" id="PRO_5024816707" evidence="9">
    <location>
        <begin position="36"/>
        <end position="603"/>
    </location>
</feature>
<dbReference type="PROSITE" id="PS51257">
    <property type="entry name" value="PROKAR_LIPOPROTEIN"/>
    <property type="match status" value="1"/>
</dbReference>
<evidence type="ECO:0000256" key="9">
    <source>
        <dbReference type="SAM" id="SignalP"/>
    </source>
</evidence>
<dbReference type="PROSITE" id="PS51352">
    <property type="entry name" value="THIOREDOXIN_2"/>
    <property type="match status" value="1"/>
</dbReference>
<evidence type="ECO:0000256" key="1">
    <source>
        <dbReference type="ARBA" id="ARBA00004651"/>
    </source>
</evidence>
<keyword evidence="2" id="KW-1003">Cell membrane</keyword>
<feature type="transmembrane region" description="Helical" evidence="8">
    <location>
        <begin position="365"/>
        <end position="386"/>
    </location>
</feature>
<keyword evidence="3 8" id="KW-0812">Transmembrane</keyword>
<dbReference type="PANTHER" id="PTHR32234:SF0">
    <property type="entry name" value="THIOL:DISULFIDE INTERCHANGE PROTEIN DSBD"/>
    <property type="match status" value="1"/>
</dbReference>
<feature type="transmembrane region" description="Helical" evidence="8">
    <location>
        <begin position="406"/>
        <end position="423"/>
    </location>
</feature>
<dbReference type="GO" id="GO:0045454">
    <property type="term" value="P:cell redox homeostasis"/>
    <property type="evidence" value="ECO:0007669"/>
    <property type="project" value="TreeGrafter"/>
</dbReference>
<feature type="transmembrane region" description="Helical" evidence="8">
    <location>
        <begin position="328"/>
        <end position="353"/>
    </location>
</feature>
<proteinExistence type="predicted"/>
<evidence type="ECO:0000313" key="11">
    <source>
        <dbReference type="EMBL" id="VBB43240.1"/>
    </source>
</evidence>
<evidence type="ECO:0000256" key="7">
    <source>
        <dbReference type="ARBA" id="ARBA00023284"/>
    </source>
</evidence>
<dbReference type="InterPro" id="IPR035671">
    <property type="entry name" value="DsbD_gamma"/>
</dbReference>
<reference evidence="11" key="1">
    <citation type="submission" date="2018-07" db="EMBL/GenBank/DDBJ databases">
        <authorList>
            <consortium name="Genoscope - CEA"/>
            <person name="William W."/>
        </authorList>
    </citation>
    <scope>NUCLEOTIDE SEQUENCE</scope>
    <source>
        <strain evidence="11">IK1</strain>
    </source>
</reference>
<feature type="transmembrane region" description="Helical" evidence="8">
    <location>
        <begin position="459"/>
        <end position="478"/>
    </location>
</feature>
<evidence type="ECO:0000256" key="2">
    <source>
        <dbReference type="ARBA" id="ARBA00022475"/>
    </source>
</evidence>
<feature type="transmembrane region" description="Helical" evidence="8">
    <location>
        <begin position="253"/>
        <end position="275"/>
    </location>
</feature>
<feature type="domain" description="Thioredoxin" evidence="10">
    <location>
        <begin position="465"/>
        <end position="600"/>
    </location>
</feature>
<keyword evidence="9" id="KW-0732">Signal</keyword>
<gene>
    <name evidence="11" type="ORF">TRIP_B250335</name>
</gene>
<protein>
    <submittedName>
        <fullName evidence="11">Thioredoxin</fullName>
    </submittedName>
</protein>
<dbReference type="InterPro" id="IPR017937">
    <property type="entry name" value="Thioredoxin_CS"/>
</dbReference>
<keyword evidence="6 8" id="KW-0472">Membrane</keyword>
<keyword evidence="4" id="KW-0201">Cytochrome c-type biogenesis</keyword>
<name>A0A653A5C8_UNCDX</name>
<evidence type="ECO:0000259" key="10">
    <source>
        <dbReference type="PROSITE" id="PS51352"/>
    </source>
</evidence>
<comment type="subcellular location">
    <subcellularLocation>
        <location evidence="1">Cell membrane</location>
        <topology evidence="1">Multi-pass membrane protein</topology>
    </subcellularLocation>
</comment>
<keyword evidence="7" id="KW-0676">Redox-active center</keyword>
<feature type="transmembrane region" description="Helical" evidence="8">
    <location>
        <begin position="287"/>
        <end position="308"/>
    </location>
</feature>
<evidence type="ECO:0000256" key="8">
    <source>
        <dbReference type="SAM" id="Phobius"/>
    </source>
</evidence>
<dbReference type="GO" id="GO:0017004">
    <property type="term" value="P:cytochrome complex assembly"/>
    <property type="evidence" value="ECO:0007669"/>
    <property type="project" value="UniProtKB-KW"/>
</dbReference>
<sequence length="603" mass="65030">MKTDHTPSRKPGRPVQRTFLRLLLPAFFFIACAMSAPPSWGATASIEAIQPEKGFPAGGAYLLRFTVTVSQSWFIHGLEESEGMLATRLDFPGEDPVRISQIHFPPPKKVRFPYLDQPIEVYDGGFTVSAALEVPGDAKPGRYRIEGVFFFQACSEATCRPPEEVRFPLEIEVLPRGAVAGGVEPLPADADAAAGDAAAKPGDGRWSGFWWTILGIFLGGLALNLTPCIYPLIPITVSYFGGKGGTLGGHPLLHGLFYIMGLAATNAALGAAASLSGGLLGAVLQNAWVLTGIALVLVLLALSFFGLWDLRLPPQLTRLAAKNYSGYFGTLFMGLTLGIVAAPCLGPFILGLLTVVGQKGDPVLGILYFTALSIGMGLPLTILGIFSGGLNRLPMSGDWMVWVRKLLGWVLIGMAAYMVFPLMPGSQARAALVAAILIAAGLHLGWIDRSGKGTGAFNIAKKTLCLVGILAALVYLYTGFQSHPGIPWVPYEPARLEEAASRRMPAILDFYADWCTPCRQMDATVFRDPEVVRLAEGFVPLKIDLTRRHPRQDELQQRYGLKGVPTIIFIGPDGNELEELRIESYTDKAGVLERMKRALGPPQ</sequence>
<dbReference type="SUPFAM" id="SSF52833">
    <property type="entry name" value="Thioredoxin-like"/>
    <property type="match status" value="1"/>
</dbReference>
<dbReference type="PROSITE" id="PS00194">
    <property type="entry name" value="THIOREDOXIN_1"/>
    <property type="match status" value="1"/>
</dbReference>
<dbReference type="Gene3D" id="3.40.30.10">
    <property type="entry name" value="Glutaredoxin"/>
    <property type="match status" value="1"/>
</dbReference>
<feature type="transmembrane region" description="Helical" evidence="8">
    <location>
        <begin position="209"/>
        <end position="233"/>
    </location>
</feature>
<keyword evidence="5 8" id="KW-1133">Transmembrane helix</keyword>
<dbReference type="CDD" id="cd02953">
    <property type="entry name" value="DsbDgamma"/>
    <property type="match status" value="1"/>
</dbReference>